<keyword evidence="3" id="KW-1185">Reference proteome</keyword>
<accession>A0A7J6WS77</accession>
<evidence type="ECO:0000256" key="1">
    <source>
        <dbReference type="SAM" id="MobiDB-lite"/>
    </source>
</evidence>
<dbReference type="Proteomes" id="UP000554482">
    <property type="component" value="Unassembled WGS sequence"/>
</dbReference>
<comment type="caution">
    <text evidence="2">The sequence shown here is derived from an EMBL/GenBank/DDBJ whole genome shotgun (WGS) entry which is preliminary data.</text>
</comment>
<gene>
    <name evidence="2" type="ORF">FRX31_011443</name>
</gene>
<feature type="compositionally biased region" description="Basic and acidic residues" evidence="1">
    <location>
        <begin position="438"/>
        <end position="450"/>
    </location>
</feature>
<evidence type="ECO:0008006" key="4">
    <source>
        <dbReference type="Google" id="ProtNLM"/>
    </source>
</evidence>
<sequence length="635" mass="71065">MQQAGSHRRSVMDYRGRVNRNFSKCYELIEGKYLEVVGFYGYRVWDKIQLTEKSDGRVFQGSTSYEGGGWISKLLCQLCLGETLVGSVFRFADNGGSMLGSLKENRRGLFLQIQFMPKNGGFQRRVLCIPAGNQFSGWANLGGKMGPLLAEINGSPVQRIPTLLDFPAPPLRRRGNATFAQICANKSQADDFNPVQPLKMNHPWWAATAVCLPSNANPDWIWVQAKVREVFGQIGFKVTGDGKALIFFNSVEELNKLLSMPPLSSWDGSFSFSKWKPGLGSLKVEAGFRSDVLVSFSGIPYHLRVRPVIEVLAKKCGAVVNEIEGDSEFSTPYVFAKVRNCAVQSVPRSITLEEKGEKFLIWVEVISEELFSLAVKPFSPVSAVVGEASRVEEAAGEVNGRRLTTGRSTGSAELLGNLSSRNSERERFSVQNSNSGDSTRKEPVEQVLERETTPRVVIGELQDGGHTSFVTSNPFKVLEVEAYDPDIYEPILPTEEPSKAYDRLSPEPLLGSSIVQPPPQSVSTRLRPIFQPVRNNRSRSRARNKGPIMQFGLGRHWWKNWQSNRSGRTRSRESRSRGRDRSYERERAHSGQFNGMESQRRDIDESGIREAAEEETLTSRAPNLPKEILAHNQRR</sequence>
<dbReference type="EMBL" id="JABWDY010012632">
    <property type="protein sequence ID" value="KAF5198972.1"/>
    <property type="molecule type" value="Genomic_DNA"/>
</dbReference>
<evidence type="ECO:0000313" key="3">
    <source>
        <dbReference type="Proteomes" id="UP000554482"/>
    </source>
</evidence>
<organism evidence="2 3">
    <name type="scientific">Thalictrum thalictroides</name>
    <name type="common">Rue-anemone</name>
    <name type="synonym">Anemone thalictroides</name>
    <dbReference type="NCBI Taxonomy" id="46969"/>
    <lineage>
        <taxon>Eukaryota</taxon>
        <taxon>Viridiplantae</taxon>
        <taxon>Streptophyta</taxon>
        <taxon>Embryophyta</taxon>
        <taxon>Tracheophyta</taxon>
        <taxon>Spermatophyta</taxon>
        <taxon>Magnoliopsida</taxon>
        <taxon>Ranunculales</taxon>
        <taxon>Ranunculaceae</taxon>
        <taxon>Thalictroideae</taxon>
        <taxon>Thalictrum</taxon>
    </lineage>
</organism>
<name>A0A7J6WS77_THATH</name>
<feature type="compositionally biased region" description="Basic and acidic residues" evidence="1">
    <location>
        <begin position="570"/>
        <end position="589"/>
    </location>
</feature>
<feature type="compositionally biased region" description="Basic and acidic residues" evidence="1">
    <location>
        <begin position="598"/>
        <end position="611"/>
    </location>
</feature>
<reference evidence="2 3" key="1">
    <citation type="submission" date="2020-06" db="EMBL/GenBank/DDBJ databases">
        <title>Transcriptomic and genomic resources for Thalictrum thalictroides and T. hernandezii: Facilitating candidate gene discovery in an emerging model plant lineage.</title>
        <authorList>
            <person name="Arias T."/>
            <person name="Riano-Pachon D.M."/>
            <person name="Di Stilio V.S."/>
        </authorList>
    </citation>
    <scope>NUCLEOTIDE SEQUENCE [LARGE SCALE GENOMIC DNA]</scope>
    <source>
        <strain evidence="3">cv. WT478/WT964</strain>
        <tissue evidence="2">Leaves</tissue>
    </source>
</reference>
<dbReference type="AlphaFoldDB" id="A0A7J6WS77"/>
<feature type="region of interest" description="Disordered" evidence="1">
    <location>
        <begin position="422"/>
        <end position="450"/>
    </location>
</feature>
<feature type="region of interest" description="Disordered" evidence="1">
    <location>
        <begin position="564"/>
        <end position="635"/>
    </location>
</feature>
<protein>
    <recommendedName>
        <fullName evidence="4">DUF4283 domain-containing protein</fullName>
    </recommendedName>
</protein>
<evidence type="ECO:0000313" key="2">
    <source>
        <dbReference type="EMBL" id="KAF5198972.1"/>
    </source>
</evidence>
<proteinExistence type="predicted"/>